<dbReference type="RefSeq" id="WP_169163167.1">
    <property type="nucleotide sequence ID" value="NZ_JABBFW010000029.1"/>
</dbReference>
<dbReference type="InterPro" id="IPR038706">
    <property type="entry name" value="Type_VI_SciN-like_sf"/>
</dbReference>
<comment type="caution">
    <text evidence="1">The sequence shown here is derived from an EMBL/GenBank/DDBJ whole genome shotgun (WGS) entry which is preliminary data.</text>
</comment>
<gene>
    <name evidence="1" type="primary">tssJ</name>
    <name evidence="1" type="ORF">HHL10_25200</name>
</gene>
<dbReference type="EMBL" id="JABBFW010000029">
    <property type="protein sequence ID" value="NML18270.1"/>
    <property type="molecule type" value="Genomic_DNA"/>
</dbReference>
<dbReference type="Gene3D" id="2.60.40.4150">
    <property type="entry name" value="Type VI secretion system, lipoprotein SciN"/>
    <property type="match status" value="1"/>
</dbReference>
<organism evidence="1 2">
    <name type="scientific">Azohydromonas caseinilytica</name>
    <dbReference type="NCBI Taxonomy" id="2728836"/>
    <lineage>
        <taxon>Bacteria</taxon>
        <taxon>Pseudomonadati</taxon>
        <taxon>Pseudomonadota</taxon>
        <taxon>Betaproteobacteria</taxon>
        <taxon>Burkholderiales</taxon>
        <taxon>Sphaerotilaceae</taxon>
        <taxon>Azohydromonas</taxon>
    </lineage>
</organism>
<keyword evidence="2" id="KW-1185">Reference proteome</keyword>
<evidence type="ECO:0000313" key="2">
    <source>
        <dbReference type="Proteomes" id="UP000574067"/>
    </source>
</evidence>
<keyword evidence="1" id="KW-0449">Lipoprotein</keyword>
<proteinExistence type="predicted"/>
<sequence length="168" mass="17961">MVSNGVAPVVAVSVALALGGCAGKPPPPPPPTLVVGSIEAAADLNPSISRRPSPLLVRVYELKSATAFNNADFVSLYQRDQAELGADLVAREEFMLAPGSSRPIERTLAPEVRFIGVLGAFRDLEHATWRSVLPVEPNRTQQVRIQAQGLRLAATVQVQPPQPQGKKR</sequence>
<dbReference type="AlphaFoldDB" id="A0A848FJ81"/>
<accession>A0A848FJ81</accession>
<protein>
    <submittedName>
        <fullName evidence="1">Type VI secretion system lipoprotein TssJ</fullName>
    </submittedName>
</protein>
<reference evidence="1 2" key="1">
    <citation type="submission" date="2020-04" db="EMBL/GenBank/DDBJ databases">
        <title>Azohydromonas sp. isolated from soil.</title>
        <authorList>
            <person name="Dahal R.H."/>
        </authorList>
    </citation>
    <scope>NUCLEOTIDE SEQUENCE [LARGE SCALE GENOMIC DNA]</scope>
    <source>
        <strain evidence="1 2">G-1-1-14</strain>
    </source>
</reference>
<dbReference type="Proteomes" id="UP000574067">
    <property type="component" value="Unassembled WGS sequence"/>
</dbReference>
<dbReference type="PANTHER" id="PTHR37625:SF4">
    <property type="entry name" value="OUTER MEMBRANE LIPOPROTEIN"/>
    <property type="match status" value="1"/>
</dbReference>
<dbReference type="Pfam" id="PF12790">
    <property type="entry name" value="T6SS-SciN"/>
    <property type="match status" value="1"/>
</dbReference>
<dbReference type="NCBIfam" id="TIGR03352">
    <property type="entry name" value="VI_chp_3"/>
    <property type="match status" value="1"/>
</dbReference>
<name>A0A848FJ81_9BURK</name>
<dbReference type="PANTHER" id="PTHR37625">
    <property type="entry name" value="OUTER MEMBRANE LIPOPROTEIN-RELATED"/>
    <property type="match status" value="1"/>
</dbReference>
<evidence type="ECO:0000313" key="1">
    <source>
        <dbReference type="EMBL" id="NML18270.1"/>
    </source>
</evidence>
<dbReference type="InterPro" id="IPR017734">
    <property type="entry name" value="T6SS_SciN"/>
</dbReference>